<dbReference type="PROSITE" id="PS51556">
    <property type="entry name" value="SAM_MT_MG_PIX"/>
    <property type="match status" value="1"/>
</dbReference>
<evidence type="ECO:0000259" key="2">
    <source>
        <dbReference type="Pfam" id="PF07109"/>
    </source>
</evidence>
<dbReference type="InterPro" id="IPR010251">
    <property type="entry name" value="Mg_prot_MeTrfase"/>
</dbReference>
<dbReference type="GO" id="GO:0015995">
    <property type="term" value="P:chlorophyll biosynthetic process"/>
    <property type="evidence" value="ECO:0007669"/>
    <property type="project" value="InterPro"/>
</dbReference>
<dbReference type="EMBL" id="HBIV01012170">
    <property type="protein sequence ID" value="CAE0657468.1"/>
    <property type="molecule type" value="Transcribed_RNA"/>
</dbReference>
<keyword evidence="1" id="KW-0732">Signal</keyword>
<dbReference type="InterPro" id="IPR010940">
    <property type="entry name" value="Mg_prot_MeTrfase_C"/>
</dbReference>
<reference evidence="3" key="1">
    <citation type="submission" date="2021-01" db="EMBL/GenBank/DDBJ databases">
        <authorList>
            <person name="Corre E."/>
            <person name="Pelletier E."/>
            <person name="Niang G."/>
            <person name="Scheremetjew M."/>
            <person name="Finn R."/>
            <person name="Kale V."/>
            <person name="Holt S."/>
            <person name="Cochrane G."/>
            <person name="Meng A."/>
            <person name="Brown T."/>
            <person name="Cohen L."/>
        </authorList>
    </citation>
    <scope>NUCLEOTIDE SEQUENCE</scope>
    <source>
        <strain evidence="3">CCCM811</strain>
    </source>
</reference>
<evidence type="ECO:0000256" key="1">
    <source>
        <dbReference type="SAM" id="SignalP"/>
    </source>
</evidence>
<proteinExistence type="predicted"/>
<dbReference type="Gene3D" id="3.40.50.150">
    <property type="entry name" value="Vaccinia Virus protein VP39"/>
    <property type="match status" value="1"/>
</dbReference>
<dbReference type="SUPFAM" id="SSF53335">
    <property type="entry name" value="S-adenosyl-L-methionine-dependent methyltransferases"/>
    <property type="match status" value="1"/>
</dbReference>
<organism evidence="3">
    <name type="scientific">Lotharella globosa</name>
    <dbReference type="NCBI Taxonomy" id="91324"/>
    <lineage>
        <taxon>Eukaryota</taxon>
        <taxon>Sar</taxon>
        <taxon>Rhizaria</taxon>
        <taxon>Cercozoa</taxon>
        <taxon>Chlorarachniophyceae</taxon>
        <taxon>Lotharella</taxon>
    </lineage>
</organism>
<dbReference type="InterPro" id="IPR029063">
    <property type="entry name" value="SAM-dependent_MTases_sf"/>
</dbReference>
<name>A0A7S3YNZ2_9EUKA</name>
<protein>
    <recommendedName>
        <fullName evidence="2">Magnesium-protoporphyrin IX methyltransferase C-terminal domain-containing protein</fullName>
    </recommendedName>
</protein>
<accession>A0A7S3YNZ2</accession>
<feature type="signal peptide" evidence="1">
    <location>
        <begin position="1"/>
        <end position="33"/>
    </location>
</feature>
<sequence length="371" mass="40084">MAARTPTHRGALALMAAASLALCLLASSSTASGAPPLRSAVNMQTKTMAMRPVMRVRRPRDTVVHSKPCNTEHSNAALLAATAAAAPMLAQSAHAAAEMSKIADMDVPSALISQGIPTVIAGALAVNFLADPERRRQEMTDAAGGDEMASVKNYFNGEGFQRWRKIYGETDEVNSVQKDIRDGHAVTVSKVLNWLDTSVTDKSVCDAGCGTGSLTIPLALKGARVSASDIAVEMTKEAERRFEERKGESAKAVAPVFDARGLEDIEGKYDVVTCLDVMIHYPQDKANGMVKHLASLANEKLIISFAPKTLYYSTLKRIGELFPGPSKATRAYLHAEEDVERALNEVGWKVVKREMTATKFYFSRLLEAVPM</sequence>
<feature type="chain" id="PRO_5030709251" description="Magnesium-protoporphyrin IX methyltransferase C-terminal domain-containing protein" evidence="1">
    <location>
        <begin position="34"/>
        <end position="371"/>
    </location>
</feature>
<feature type="domain" description="Magnesium-protoporphyrin IX methyltransferase C-terminal" evidence="2">
    <location>
        <begin position="274"/>
        <end position="369"/>
    </location>
</feature>
<dbReference type="GO" id="GO:0046406">
    <property type="term" value="F:magnesium protoporphyrin IX methyltransferase activity"/>
    <property type="evidence" value="ECO:0007669"/>
    <property type="project" value="InterPro"/>
</dbReference>
<dbReference type="CDD" id="cd02440">
    <property type="entry name" value="AdoMet_MTases"/>
    <property type="match status" value="1"/>
</dbReference>
<evidence type="ECO:0000313" key="3">
    <source>
        <dbReference type="EMBL" id="CAE0657468.1"/>
    </source>
</evidence>
<dbReference type="NCBIfam" id="TIGR02021">
    <property type="entry name" value="BchM-ChlM"/>
    <property type="match status" value="1"/>
</dbReference>
<dbReference type="AlphaFoldDB" id="A0A7S3YNZ2"/>
<dbReference type="Pfam" id="PF07109">
    <property type="entry name" value="Mg-por_mtran_C"/>
    <property type="match status" value="1"/>
</dbReference>
<gene>
    <name evidence="3" type="ORF">LGLO00237_LOCUS9036</name>
</gene>
<dbReference type="PANTHER" id="PTHR43861">
    <property type="entry name" value="TRANS-ACONITATE 2-METHYLTRANSFERASE-RELATED"/>
    <property type="match status" value="1"/>
</dbReference>